<feature type="domain" description="Nuclear transport factor 2" evidence="6">
    <location>
        <begin position="117"/>
        <end position="202"/>
    </location>
</feature>
<comment type="similarity">
    <text evidence="2">Belongs to the NXF family.</text>
</comment>
<evidence type="ECO:0000256" key="5">
    <source>
        <dbReference type="ARBA" id="ARBA00023242"/>
    </source>
</evidence>
<dbReference type="GO" id="GO:0005634">
    <property type="term" value="C:nucleus"/>
    <property type="evidence" value="ECO:0007669"/>
    <property type="project" value="UniProtKB-SubCell"/>
</dbReference>
<accession>A0A833ZGP1</accession>
<evidence type="ECO:0000259" key="7">
    <source>
        <dbReference type="Pfam" id="PF24048"/>
    </source>
</evidence>
<reference evidence="8 9" key="1">
    <citation type="journal article" date="2020" name="Nature">
        <title>Six reference-quality genomes reveal evolution of bat adaptations.</title>
        <authorList>
            <person name="Jebb D."/>
            <person name="Huang Z."/>
            <person name="Pippel M."/>
            <person name="Hughes G.M."/>
            <person name="Lavrichenko K."/>
            <person name="Devanna P."/>
            <person name="Winkler S."/>
            <person name="Jermiin L.S."/>
            <person name="Skirmuntt E.C."/>
            <person name="Katzourakis A."/>
            <person name="Burkitt-Gray L."/>
            <person name="Ray D.A."/>
            <person name="Sullivan K.A.M."/>
            <person name="Roscito J.G."/>
            <person name="Kirilenko B.M."/>
            <person name="Davalos L.M."/>
            <person name="Corthals A.P."/>
            <person name="Power M.L."/>
            <person name="Jones G."/>
            <person name="Ransome R.D."/>
            <person name="Dechmann D.K.N."/>
            <person name="Locatelli A.G."/>
            <person name="Puechmaille S.J."/>
            <person name="Fedrigo O."/>
            <person name="Jarvis E.D."/>
            <person name="Hiller M."/>
            <person name="Vernes S.C."/>
            <person name="Myers E.W."/>
            <person name="Teeling E.C."/>
        </authorList>
    </citation>
    <scope>NUCLEOTIDE SEQUENCE [LARGE SCALE GENOMIC DNA]</scope>
    <source>
        <strain evidence="8">Bat1K_MPI-CBG_1</strain>
    </source>
</reference>
<dbReference type="Pfam" id="PF24048">
    <property type="entry name" value="LRR_NXF1-5"/>
    <property type="match status" value="1"/>
</dbReference>
<dbReference type="GO" id="GO:0003723">
    <property type="term" value="F:RNA binding"/>
    <property type="evidence" value="ECO:0007669"/>
    <property type="project" value="InterPro"/>
</dbReference>
<dbReference type="InterPro" id="IPR032675">
    <property type="entry name" value="LRR_dom_sf"/>
</dbReference>
<dbReference type="Proteomes" id="UP000664940">
    <property type="component" value="Unassembled WGS sequence"/>
</dbReference>
<dbReference type="EMBL" id="JABVXQ010000009">
    <property type="protein sequence ID" value="KAF6091145.1"/>
    <property type="molecule type" value="Genomic_DNA"/>
</dbReference>
<dbReference type="Gene3D" id="3.30.70.330">
    <property type="match status" value="1"/>
</dbReference>
<dbReference type="GO" id="GO:0005737">
    <property type="term" value="C:cytoplasm"/>
    <property type="evidence" value="ECO:0007669"/>
    <property type="project" value="InterPro"/>
</dbReference>
<comment type="caution">
    <text evidence="8">The sequence shown here is derived from an EMBL/GenBank/DDBJ whole genome shotgun (WGS) entry which is preliminary data.</text>
</comment>
<dbReference type="InterPro" id="IPR057125">
    <property type="entry name" value="NXF1/2/3/5-like_LRR"/>
</dbReference>
<dbReference type="SUPFAM" id="SSF54928">
    <property type="entry name" value="RNA-binding domain, RBD"/>
    <property type="match status" value="1"/>
</dbReference>
<evidence type="ECO:0000256" key="3">
    <source>
        <dbReference type="ARBA" id="ARBA00022448"/>
    </source>
</evidence>
<organism evidence="8 9">
    <name type="scientific">Phyllostomus discolor</name>
    <name type="common">pale spear-nosed bat</name>
    <dbReference type="NCBI Taxonomy" id="89673"/>
    <lineage>
        <taxon>Eukaryota</taxon>
        <taxon>Metazoa</taxon>
        <taxon>Chordata</taxon>
        <taxon>Craniata</taxon>
        <taxon>Vertebrata</taxon>
        <taxon>Euteleostomi</taxon>
        <taxon>Mammalia</taxon>
        <taxon>Eutheria</taxon>
        <taxon>Laurasiatheria</taxon>
        <taxon>Chiroptera</taxon>
        <taxon>Yangochiroptera</taxon>
        <taxon>Phyllostomidae</taxon>
        <taxon>Phyllostominae</taxon>
        <taxon>Phyllostomus</taxon>
    </lineage>
</organism>
<evidence type="ECO:0000313" key="9">
    <source>
        <dbReference type="Proteomes" id="UP000664940"/>
    </source>
</evidence>
<protein>
    <submittedName>
        <fullName evidence="8">Nuclear RNA export factor 5</fullName>
    </submittedName>
</protein>
<dbReference type="PANTHER" id="PTHR10662:SF15">
    <property type="entry name" value="NUCLEAR RNA EXPORT FACTOR 5"/>
    <property type="match status" value="1"/>
</dbReference>
<proteinExistence type="inferred from homology"/>
<sequence length="217" mass="24585">MNSIQSHCSVPFTPFHHVQHQALFFVQGASATSALKDVSYKICDGENQKLKSDWELDKIRGLKLKELWLEGNPLCGIFPDQTTYISAIRKCFPKLFCLESYKGSEMLKNLVFQFLLQNNLFEYLKGNRNMKKVKDPDLRVQLLKHTKNDIVCSLCVLPKTQHDLISYMVDLSVQTEMLLCFSVSGVFKEVEEKSQGSVHAFTGPSSCLLTAIPICLS</sequence>
<dbReference type="Gene3D" id="3.10.450.50">
    <property type="match status" value="1"/>
</dbReference>
<evidence type="ECO:0000256" key="4">
    <source>
        <dbReference type="ARBA" id="ARBA00022816"/>
    </source>
</evidence>
<dbReference type="AlphaFoldDB" id="A0A833ZGP1"/>
<dbReference type="Pfam" id="PF22602">
    <property type="entry name" value="NXF_NTF2"/>
    <property type="match status" value="1"/>
</dbReference>
<gene>
    <name evidence="8" type="ORF">HJG60_014172</name>
</gene>
<dbReference type="InterPro" id="IPR035979">
    <property type="entry name" value="RBD_domain_sf"/>
</dbReference>
<evidence type="ECO:0000259" key="6">
    <source>
        <dbReference type="Pfam" id="PF22602"/>
    </source>
</evidence>
<evidence type="ECO:0000256" key="2">
    <source>
        <dbReference type="ARBA" id="ARBA00009285"/>
    </source>
</evidence>
<keyword evidence="5" id="KW-0539">Nucleus</keyword>
<dbReference type="SUPFAM" id="SSF52058">
    <property type="entry name" value="L domain-like"/>
    <property type="match status" value="1"/>
</dbReference>
<dbReference type="PANTHER" id="PTHR10662">
    <property type="entry name" value="NUCLEAR RNA EXPORT FACTOR"/>
    <property type="match status" value="1"/>
</dbReference>
<dbReference type="InterPro" id="IPR012677">
    <property type="entry name" value="Nucleotide-bd_a/b_plait_sf"/>
</dbReference>
<comment type="subcellular location">
    <subcellularLocation>
        <location evidence="1">Nucleus</location>
    </subcellularLocation>
</comment>
<dbReference type="Gene3D" id="3.80.10.10">
    <property type="entry name" value="Ribonuclease Inhibitor"/>
    <property type="match status" value="1"/>
</dbReference>
<dbReference type="InterPro" id="IPR032710">
    <property type="entry name" value="NTF2-like_dom_sf"/>
</dbReference>
<evidence type="ECO:0000313" key="8">
    <source>
        <dbReference type="EMBL" id="KAF6091145.1"/>
    </source>
</evidence>
<dbReference type="InterPro" id="IPR002075">
    <property type="entry name" value="NTF2_dom"/>
</dbReference>
<name>A0A833ZGP1_9CHIR</name>
<dbReference type="GO" id="GO:0016973">
    <property type="term" value="P:poly(A)+ mRNA export from nucleus"/>
    <property type="evidence" value="ECO:0007669"/>
    <property type="project" value="TreeGrafter"/>
</dbReference>
<dbReference type="InterPro" id="IPR030217">
    <property type="entry name" value="NXF_fam"/>
</dbReference>
<feature type="domain" description="NXF1/2/3/5-like leucine-rich repeat" evidence="7">
    <location>
        <begin position="41"/>
        <end position="99"/>
    </location>
</feature>
<evidence type="ECO:0000256" key="1">
    <source>
        <dbReference type="ARBA" id="ARBA00004123"/>
    </source>
</evidence>
<keyword evidence="3" id="KW-0813">Transport</keyword>
<dbReference type="SUPFAM" id="SSF54427">
    <property type="entry name" value="NTF2-like"/>
    <property type="match status" value="1"/>
</dbReference>
<keyword evidence="4" id="KW-0509">mRNA transport</keyword>